<dbReference type="EMBL" id="JAFMYV010000003">
    <property type="protein sequence ID" value="MBO0936558.1"/>
    <property type="molecule type" value="Genomic_DNA"/>
</dbReference>
<dbReference type="GO" id="GO:0008483">
    <property type="term" value="F:transaminase activity"/>
    <property type="evidence" value="ECO:0007669"/>
    <property type="project" value="UniProtKB-KW"/>
</dbReference>
<dbReference type="InterPro" id="IPR015421">
    <property type="entry name" value="PyrdxlP-dep_Trfase_major"/>
</dbReference>
<evidence type="ECO:0000313" key="8">
    <source>
        <dbReference type="EMBL" id="MBO0936558.1"/>
    </source>
</evidence>
<evidence type="ECO:0000313" key="9">
    <source>
        <dbReference type="Proteomes" id="UP000664034"/>
    </source>
</evidence>
<dbReference type="Pfam" id="PF00282">
    <property type="entry name" value="Pyridoxal_deC"/>
    <property type="match status" value="1"/>
</dbReference>
<comment type="similarity">
    <text evidence="2 7">Belongs to the group II decarboxylase family.</text>
</comment>
<keyword evidence="8" id="KW-0808">Transferase</keyword>
<proteinExistence type="inferred from homology"/>
<evidence type="ECO:0000256" key="3">
    <source>
        <dbReference type="ARBA" id="ARBA00022793"/>
    </source>
</evidence>
<dbReference type="InterPro" id="IPR015424">
    <property type="entry name" value="PyrdxlP-dep_Trfase"/>
</dbReference>
<name>A0A939GHH5_9BACT</name>
<dbReference type="InterPro" id="IPR002129">
    <property type="entry name" value="PyrdxlP-dep_de-COase"/>
</dbReference>
<evidence type="ECO:0000256" key="7">
    <source>
        <dbReference type="RuleBase" id="RU000382"/>
    </source>
</evidence>
<dbReference type="GO" id="GO:0016831">
    <property type="term" value="F:carboxy-lyase activity"/>
    <property type="evidence" value="ECO:0007669"/>
    <property type="project" value="UniProtKB-KW"/>
</dbReference>
<evidence type="ECO:0000256" key="1">
    <source>
        <dbReference type="ARBA" id="ARBA00001933"/>
    </source>
</evidence>
<dbReference type="PANTHER" id="PTHR45677:SF8">
    <property type="entry name" value="CYSTEINE SULFINIC ACID DECARBOXYLASE"/>
    <property type="match status" value="1"/>
</dbReference>
<sequence length="483" mass="52254">MSLADVYSPDAFRRMGHALIDQLADHLAASTSRQASQAIPYQSPDESLAFWQADATQPLLDTPDAFFADVLARSTRVHHPHYVGHQISAVAPAAALAGLLTELLNNGSGAYEMGMAGNAIERIVVEHLAHKIGYPATAGGVLTSGGTLANLTALLTARAMLPRDIWHDGTGTEKLAIIVSEEAHYCVDRAARIMGLGDAGILKIPVDGRFKMRTDLLENTLARATEAGLTVFAVVGSACSTSTGSYDDLVAIGRFARLHKLWFHVDGAHGGGAFFSPKYQHLLAGAEDADSVVVDYHKMLLVPALATALVYKRGDDAHRTFQQRAQYLWDVVADSTTADWYNSGKRTFECTKFMVGVKVYTLMRLYGDALFEENINTLYDLGATFSTLIKQRPDFELAVQPECNIVCFRYLGGETDSVALNTLNATIRATLLAEGRFYVVQTTLHGQTYLRVSLMNALTTEADLAALLNAIEIVAAGLPVSEV</sequence>
<keyword evidence="5 7" id="KW-0456">Lyase</keyword>
<dbReference type="InterPro" id="IPR010977">
    <property type="entry name" value="Aromatic_deC"/>
</dbReference>
<dbReference type="SUPFAM" id="SSF53383">
    <property type="entry name" value="PLP-dependent transferases"/>
    <property type="match status" value="1"/>
</dbReference>
<keyword evidence="8" id="KW-0032">Aminotransferase</keyword>
<dbReference type="GO" id="GO:0019752">
    <property type="term" value="P:carboxylic acid metabolic process"/>
    <property type="evidence" value="ECO:0007669"/>
    <property type="project" value="InterPro"/>
</dbReference>
<gene>
    <name evidence="8" type="ORF">J2I47_08390</name>
</gene>
<dbReference type="RefSeq" id="WP_207364115.1">
    <property type="nucleotide sequence ID" value="NZ_JAFMYV010000003.1"/>
</dbReference>
<comment type="caution">
    <text evidence="8">The sequence shown here is derived from an EMBL/GenBank/DDBJ whole genome shotgun (WGS) entry which is preliminary data.</text>
</comment>
<dbReference type="Gene3D" id="3.90.1150.170">
    <property type="match status" value="1"/>
</dbReference>
<evidence type="ECO:0000256" key="5">
    <source>
        <dbReference type="ARBA" id="ARBA00023239"/>
    </source>
</evidence>
<dbReference type="PRINTS" id="PR00800">
    <property type="entry name" value="YHDCRBOXLASE"/>
</dbReference>
<accession>A0A939GHH5</accession>
<keyword evidence="4 6" id="KW-0663">Pyridoxal phosphate</keyword>
<dbReference type="Gene3D" id="3.40.640.10">
    <property type="entry name" value="Type I PLP-dependent aspartate aminotransferase-like (Major domain)"/>
    <property type="match status" value="1"/>
</dbReference>
<protein>
    <submittedName>
        <fullName evidence="8">Aminotransferase class V-fold PLP-dependent enzyme</fullName>
    </submittedName>
</protein>
<keyword evidence="9" id="KW-1185">Reference proteome</keyword>
<keyword evidence="3" id="KW-0210">Decarboxylase</keyword>
<dbReference type="GO" id="GO:0030170">
    <property type="term" value="F:pyridoxal phosphate binding"/>
    <property type="evidence" value="ECO:0007669"/>
    <property type="project" value="InterPro"/>
</dbReference>
<dbReference type="Proteomes" id="UP000664034">
    <property type="component" value="Unassembled WGS sequence"/>
</dbReference>
<dbReference type="PANTHER" id="PTHR45677">
    <property type="entry name" value="GLUTAMATE DECARBOXYLASE-RELATED"/>
    <property type="match status" value="1"/>
</dbReference>
<reference evidence="8" key="1">
    <citation type="submission" date="2021-03" db="EMBL/GenBank/DDBJ databases">
        <title>Fibrella sp. HMF5335 genome sequencing and assembly.</title>
        <authorList>
            <person name="Kang H."/>
            <person name="Kim H."/>
            <person name="Bae S."/>
            <person name="Joh K."/>
        </authorList>
    </citation>
    <scope>NUCLEOTIDE SEQUENCE</scope>
    <source>
        <strain evidence="8">HMF5335</strain>
    </source>
</reference>
<dbReference type="GO" id="GO:0005737">
    <property type="term" value="C:cytoplasm"/>
    <property type="evidence" value="ECO:0007669"/>
    <property type="project" value="TreeGrafter"/>
</dbReference>
<evidence type="ECO:0000256" key="4">
    <source>
        <dbReference type="ARBA" id="ARBA00022898"/>
    </source>
</evidence>
<evidence type="ECO:0000256" key="6">
    <source>
        <dbReference type="PIRSR" id="PIRSR602129-50"/>
    </source>
</evidence>
<comment type="cofactor">
    <cofactor evidence="1 6 7">
        <name>pyridoxal 5'-phosphate</name>
        <dbReference type="ChEBI" id="CHEBI:597326"/>
    </cofactor>
</comment>
<dbReference type="GO" id="GO:0006520">
    <property type="term" value="P:amino acid metabolic process"/>
    <property type="evidence" value="ECO:0007669"/>
    <property type="project" value="InterPro"/>
</dbReference>
<organism evidence="8 9">
    <name type="scientific">Fibrella rubiginis</name>
    <dbReference type="NCBI Taxonomy" id="2817060"/>
    <lineage>
        <taxon>Bacteria</taxon>
        <taxon>Pseudomonadati</taxon>
        <taxon>Bacteroidota</taxon>
        <taxon>Cytophagia</taxon>
        <taxon>Cytophagales</taxon>
        <taxon>Spirosomataceae</taxon>
        <taxon>Fibrella</taxon>
    </lineage>
</organism>
<evidence type="ECO:0000256" key="2">
    <source>
        <dbReference type="ARBA" id="ARBA00009533"/>
    </source>
</evidence>
<feature type="modified residue" description="N6-(pyridoxal phosphate)lysine" evidence="6">
    <location>
        <position position="298"/>
    </location>
</feature>
<dbReference type="AlphaFoldDB" id="A0A939GHH5"/>